<evidence type="ECO:0000313" key="2">
    <source>
        <dbReference type="Proteomes" id="UP001233999"/>
    </source>
</evidence>
<name>A0AAD8E6U2_DIPPU</name>
<reference evidence="1" key="2">
    <citation type="submission" date="2023-05" db="EMBL/GenBank/DDBJ databases">
        <authorList>
            <person name="Fouks B."/>
        </authorList>
    </citation>
    <scope>NUCLEOTIDE SEQUENCE</scope>
    <source>
        <strain evidence="1">Stay&amp;Tobe</strain>
        <tissue evidence="1">Testes</tissue>
    </source>
</reference>
<accession>A0AAD8E6U2</accession>
<protein>
    <submittedName>
        <fullName evidence="1">Uncharacterized protein</fullName>
    </submittedName>
</protein>
<reference evidence="1" key="1">
    <citation type="journal article" date="2023" name="IScience">
        <title>Live-bearing cockroach genome reveals convergent evolutionary mechanisms linked to viviparity in insects and beyond.</title>
        <authorList>
            <person name="Fouks B."/>
            <person name="Harrison M.C."/>
            <person name="Mikhailova A.A."/>
            <person name="Marchal E."/>
            <person name="English S."/>
            <person name="Carruthers M."/>
            <person name="Jennings E.C."/>
            <person name="Chiamaka E.L."/>
            <person name="Frigard R.A."/>
            <person name="Pippel M."/>
            <person name="Attardo G.M."/>
            <person name="Benoit J.B."/>
            <person name="Bornberg-Bauer E."/>
            <person name="Tobe S.S."/>
        </authorList>
    </citation>
    <scope>NUCLEOTIDE SEQUENCE</scope>
    <source>
        <strain evidence="1">Stay&amp;Tobe</strain>
    </source>
</reference>
<feature type="non-terminal residue" evidence="1">
    <location>
        <position position="62"/>
    </location>
</feature>
<evidence type="ECO:0000313" key="1">
    <source>
        <dbReference type="EMBL" id="KAJ9578939.1"/>
    </source>
</evidence>
<sequence>AAVLDLISIITFVKPKISLIEIDLISSHLIIVDFSKTSFNTSVYHVHSSFDCAEDADRTKFK</sequence>
<feature type="non-terminal residue" evidence="1">
    <location>
        <position position="1"/>
    </location>
</feature>
<dbReference type="AlphaFoldDB" id="A0AAD8E6U2"/>
<proteinExistence type="predicted"/>
<dbReference type="EMBL" id="JASPKZ010008842">
    <property type="protein sequence ID" value="KAJ9578939.1"/>
    <property type="molecule type" value="Genomic_DNA"/>
</dbReference>
<gene>
    <name evidence="1" type="ORF">L9F63_024954</name>
</gene>
<comment type="caution">
    <text evidence="1">The sequence shown here is derived from an EMBL/GenBank/DDBJ whole genome shotgun (WGS) entry which is preliminary data.</text>
</comment>
<dbReference type="Proteomes" id="UP001233999">
    <property type="component" value="Unassembled WGS sequence"/>
</dbReference>
<organism evidence="1 2">
    <name type="scientific">Diploptera punctata</name>
    <name type="common">Pacific beetle cockroach</name>
    <dbReference type="NCBI Taxonomy" id="6984"/>
    <lineage>
        <taxon>Eukaryota</taxon>
        <taxon>Metazoa</taxon>
        <taxon>Ecdysozoa</taxon>
        <taxon>Arthropoda</taxon>
        <taxon>Hexapoda</taxon>
        <taxon>Insecta</taxon>
        <taxon>Pterygota</taxon>
        <taxon>Neoptera</taxon>
        <taxon>Polyneoptera</taxon>
        <taxon>Dictyoptera</taxon>
        <taxon>Blattodea</taxon>
        <taxon>Blaberoidea</taxon>
        <taxon>Blaberidae</taxon>
        <taxon>Diplopterinae</taxon>
        <taxon>Diploptera</taxon>
    </lineage>
</organism>
<keyword evidence="2" id="KW-1185">Reference proteome</keyword>